<dbReference type="PROSITE" id="PS50294">
    <property type="entry name" value="WD_REPEATS_REGION"/>
    <property type="match status" value="1"/>
</dbReference>
<evidence type="ECO:0000256" key="2">
    <source>
        <dbReference type="ARBA" id="ARBA00022552"/>
    </source>
</evidence>
<feature type="region of interest" description="Disordered" evidence="7">
    <location>
        <begin position="617"/>
        <end position="642"/>
    </location>
</feature>
<feature type="repeat" description="WD" evidence="6">
    <location>
        <begin position="389"/>
        <end position="423"/>
    </location>
</feature>
<gene>
    <name evidence="9" type="ORF">RF55_12891</name>
</gene>
<dbReference type="SMART" id="SM00320">
    <property type="entry name" value="WD40"/>
    <property type="match status" value="4"/>
</dbReference>
<evidence type="ECO:0000256" key="5">
    <source>
        <dbReference type="ARBA" id="ARBA00023242"/>
    </source>
</evidence>
<feature type="domain" description="BING4 C-terminal" evidence="8">
    <location>
        <begin position="469"/>
        <end position="547"/>
    </location>
</feature>
<dbReference type="GO" id="GO:0032040">
    <property type="term" value="C:small-subunit processome"/>
    <property type="evidence" value="ECO:0007669"/>
    <property type="project" value="TreeGrafter"/>
</dbReference>
<dbReference type="OrthoDB" id="10251154at2759"/>
<proteinExistence type="predicted"/>
<dbReference type="FunFam" id="2.130.10.10:FF:000378">
    <property type="entry name" value="U3 small nucleolar RNA-associated protein 7"/>
    <property type="match status" value="1"/>
</dbReference>
<dbReference type="GO" id="GO:0030686">
    <property type="term" value="C:90S preribosome"/>
    <property type="evidence" value="ECO:0007669"/>
    <property type="project" value="TreeGrafter"/>
</dbReference>
<feature type="compositionally biased region" description="Basic and acidic residues" evidence="7">
    <location>
        <begin position="617"/>
        <end position="629"/>
    </location>
</feature>
<comment type="caution">
    <text evidence="9">The sequence shown here is derived from an EMBL/GenBank/DDBJ whole genome shotgun (WGS) entry which is preliminary data.</text>
</comment>
<dbReference type="PANTHER" id="PTHR14085">
    <property type="entry name" value="WD-REPEAT PROTEIN BING4"/>
    <property type="match status" value="1"/>
</dbReference>
<feature type="compositionally biased region" description="Basic and acidic residues" evidence="7">
    <location>
        <begin position="1"/>
        <end position="41"/>
    </location>
</feature>
<dbReference type="SUPFAM" id="SSF50978">
    <property type="entry name" value="WD40 repeat-like"/>
    <property type="match status" value="1"/>
</dbReference>
<reference evidence="9 10" key="1">
    <citation type="submission" date="2015-04" db="EMBL/GenBank/DDBJ databases">
        <title>Lasius niger genome sequencing.</title>
        <authorList>
            <person name="Konorov E.A."/>
            <person name="Nikitin M.A."/>
            <person name="Kirill M.V."/>
            <person name="Chang P."/>
        </authorList>
    </citation>
    <scope>NUCLEOTIDE SEQUENCE [LARGE SCALE GENOMIC DNA]</scope>
    <source>
        <tissue evidence="9">Whole</tissue>
    </source>
</reference>
<evidence type="ECO:0000259" key="8">
    <source>
        <dbReference type="SMART" id="SM01033"/>
    </source>
</evidence>
<feature type="region of interest" description="Disordered" evidence="7">
    <location>
        <begin position="1"/>
        <end position="44"/>
    </location>
</feature>
<keyword evidence="3 6" id="KW-0853">WD repeat</keyword>
<dbReference type="InterPro" id="IPR015943">
    <property type="entry name" value="WD40/YVTN_repeat-like_dom_sf"/>
</dbReference>
<comment type="subcellular location">
    <subcellularLocation>
        <location evidence="1">Nucleus</location>
        <location evidence="1">Nucleolus</location>
    </subcellularLocation>
</comment>
<evidence type="ECO:0000256" key="4">
    <source>
        <dbReference type="ARBA" id="ARBA00022737"/>
    </source>
</evidence>
<dbReference type="Proteomes" id="UP000036403">
    <property type="component" value="Unassembled WGS sequence"/>
</dbReference>
<dbReference type="Pfam" id="PF00400">
    <property type="entry name" value="WD40"/>
    <property type="match status" value="1"/>
</dbReference>
<dbReference type="PROSITE" id="PS50082">
    <property type="entry name" value="WD_REPEATS_2"/>
    <property type="match status" value="1"/>
</dbReference>
<dbReference type="PROSITE" id="PS00678">
    <property type="entry name" value="WD_REPEATS_1"/>
    <property type="match status" value="1"/>
</dbReference>
<evidence type="ECO:0000313" key="9">
    <source>
        <dbReference type="EMBL" id="KMQ87743.1"/>
    </source>
</evidence>
<dbReference type="EMBL" id="LBMM01009984">
    <property type="protein sequence ID" value="KMQ87743.1"/>
    <property type="molecule type" value="Genomic_DNA"/>
</dbReference>
<dbReference type="InterPro" id="IPR040315">
    <property type="entry name" value="WDR46/Utp7"/>
</dbReference>
<evidence type="ECO:0000256" key="7">
    <source>
        <dbReference type="SAM" id="MobiDB-lite"/>
    </source>
</evidence>
<keyword evidence="2" id="KW-0698">rRNA processing</keyword>
<accession>A0A0J7KBK3</accession>
<dbReference type="InterPro" id="IPR036322">
    <property type="entry name" value="WD40_repeat_dom_sf"/>
</dbReference>
<keyword evidence="4" id="KW-0677">Repeat</keyword>
<evidence type="ECO:0000256" key="1">
    <source>
        <dbReference type="ARBA" id="ARBA00004604"/>
    </source>
</evidence>
<dbReference type="InterPro" id="IPR012952">
    <property type="entry name" value="BING4_C_dom"/>
</dbReference>
<dbReference type="STRING" id="67767.A0A0J7KBK3"/>
<dbReference type="PaxDb" id="67767-A0A0J7KBK3"/>
<dbReference type="Pfam" id="PF08149">
    <property type="entry name" value="BING4CT"/>
    <property type="match status" value="1"/>
</dbReference>
<evidence type="ECO:0000256" key="3">
    <source>
        <dbReference type="ARBA" id="ARBA00022574"/>
    </source>
</evidence>
<organism evidence="9 10">
    <name type="scientific">Lasius niger</name>
    <name type="common">Black garden ant</name>
    <dbReference type="NCBI Taxonomy" id="67767"/>
    <lineage>
        <taxon>Eukaryota</taxon>
        <taxon>Metazoa</taxon>
        <taxon>Ecdysozoa</taxon>
        <taxon>Arthropoda</taxon>
        <taxon>Hexapoda</taxon>
        <taxon>Insecta</taxon>
        <taxon>Pterygota</taxon>
        <taxon>Neoptera</taxon>
        <taxon>Endopterygota</taxon>
        <taxon>Hymenoptera</taxon>
        <taxon>Apocrita</taxon>
        <taxon>Aculeata</taxon>
        <taxon>Formicoidea</taxon>
        <taxon>Formicidae</taxon>
        <taxon>Formicinae</taxon>
        <taxon>Lasius</taxon>
        <taxon>Lasius</taxon>
    </lineage>
</organism>
<dbReference type="PANTHER" id="PTHR14085:SF3">
    <property type="entry name" value="WD REPEAT-CONTAINING PROTEIN 46"/>
    <property type="match status" value="1"/>
</dbReference>
<dbReference type="InterPro" id="IPR019775">
    <property type="entry name" value="WD40_repeat_CS"/>
</dbReference>
<sequence>MEERSYRDRYRDRSREHSRERRDRDRDKDRDRDRSKERSDVAPHYIEPPIHVPFYAYNLPPRPIVVSPMVPFPRGWVPPMGRGQHSGLMAPVRPFPPRFTPPDMYRLGSPPPNPTDRNYRGRRLIDKKFPGKAPVDKQVLAKYSKGPGLDLKRKTNAIKNKVARKKLQQKEQVIEEQVEASARAELLLTEEHGYLEADNGEATTEYRQKQIADNVDITSAAKRFKLDLQFGPYCFKYTRNGRHLLLGGKQGHVAAFDWVTKKLACEINVMESVHDVTWLHLETMFAVAQKDWVYVYDNQGIELHCLKRMNGVTRLEFLPYHFLLASGSKDGHMAWLDVSIGKLVARYNSHLGRISVMTQNPSNAVLCVGDSKGIVSMWSPNSTKPLAKMLCHHQSIMTCAIHPYGTYMATSCIDKSVKIWDIRQLTGPVSHMHLCSPAHRMSYSQRGLLALSMGNVVEVFRETSGDFKPYLRHKTARNVGCVRFCPYEDVLGISTANEFSSLLVPGSAEANYDAHEINPFQTKTQRREAEVKALLEKIQPELITLDSTEILEVDVPTYKEKMESKKNLLHVKPKPINFEPRRTKAKGKGGTAKIIKTKKILKELNRREMIETFRETHKEVAPKKTENQNKDYGVLNRFLSKK</sequence>
<dbReference type="InterPro" id="IPR001680">
    <property type="entry name" value="WD40_rpt"/>
</dbReference>
<dbReference type="Gene3D" id="2.130.10.10">
    <property type="entry name" value="YVTN repeat-like/Quinoprotein amine dehydrogenase"/>
    <property type="match status" value="1"/>
</dbReference>
<name>A0A0J7KBK3_LASNI</name>
<dbReference type="SMART" id="SM01033">
    <property type="entry name" value="BING4CT"/>
    <property type="match status" value="1"/>
</dbReference>
<evidence type="ECO:0000313" key="10">
    <source>
        <dbReference type="Proteomes" id="UP000036403"/>
    </source>
</evidence>
<dbReference type="AlphaFoldDB" id="A0A0J7KBK3"/>
<keyword evidence="5" id="KW-0539">Nucleus</keyword>
<protein>
    <submittedName>
        <fullName evidence="9">Wd repeat-containing protein 46</fullName>
    </submittedName>
</protein>
<evidence type="ECO:0000256" key="6">
    <source>
        <dbReference type="PROSITE-ProRule" id="PRU00221"/>
    </source>
</evidence>
<dbReference type="GO" id="GO:0000462">
    <property type="term" value="P:maturation of SSU-rRNA from tricistronic rRNA transcript (SSU-rRNA, 5.8S rRNA, LSU-rRNA)"/>
    <property type="evidence" value="ECO:0007669"/>
    <property type="project" value="TreeGrafter"/>
</dbReference>
<keyword evidence="10" id="KW-1185">Reference proteome</keyword>